<keyword evidence="1" id="KW-0732">Signal</keyword>
<dbReference type="PANTHER" id="PTHR10151">
    <property type="entry name" value="ECTONUCLEOTIDE PYROPHOSPHATASE/PHOSPHODIESTERASE"/>
    <property type="match status" value="1"/>
</dbReference>
<protein>
    <submittedName>
        <fullName evidence="2">Alkaline phosphatase family protein</fullName>
    </submittedName>
</protein>
<feature type="signal peptide" evidence="1">
    <location>
        <begin position="1"/>
        <end position="20"/>
    </location>
</feature>
<organism evidence="2 3">
    <name type="scientific">Alkalihalobacterium chitinilyticum</name>
    <dbReference type="NCBI Taxonomy" id="2980103"/>
    <lineage>
        <taxon>Bacteria</taxon>
        <taxon>Bacillati</taxon>
        <taxon>Bacillota</taxon>
        <taxon>Bacilli</taxon>
        <taxon>Bacillales</taxon>
        <taxon>Bacillaceae</taxon>
        <taxon>Alkalihalobacterium</taxon>
    </lineage>
</organism>
<proteinExistence type="predicted"/>
<dbReference type="SUPFAM" id="SSF53649">
    <property type="entry name" value="Alkaline phosphatase-like"/>
    <property type="match status" value="1"/>
</dbReference>
<dbReference type="InterPro" id="IPR017850">
    <property type="entry name" value="Alkaline_phosphatase_core_sf"/>
</dbReference>
<dbReference type="RefSeq" id="WP_275116645.1">
    <property type="nucleotide sequence ID" value="NZ_JAOTPO010000001.1"/>
</dbReference>
<dbReference type="PANTHER" id="PTHR10151:SF120">
    <property type="entry name" value="BIS(5'-ADENOSYL)-TRIPHOSPHATASE"/>
    <property type="match status" value="1"/>
</dbReference>
<dbReference type="Proteomes" id="UP001148125">
    <property type="component" value="Unassembled WGS sequence"/>
</dbReference>
<keyword evidence="3" id="KW-1185">Reference proteome</keyword>
<sequence length="524" mass="59290">MFFRMVIVILIIFLSACQGANDQGGATIQQLEKDNIKPDKKVILIMIDSMMGSLIDNSKEKGKIPALEYLIENGQYHKDLVAPFPSMSVVIESTLMTGEMPDTHKVPGLVWYNPDENRIVDYGSTMEKMIKLGMKQSLVDSLYHLNNSHLSPQVTTIHEVLQQKRYSTGSVNFLIYRGQTTHDMTLPVLLDQWLNLNQSLQTKGPDLLAFGSAVKPKVMEGKDVPDTFLSNFGLNDEYSVTVVSEMIKQGEQPDFLAVFLPSFDKEAHNNSPHYRVGFERAEAFFQDILNSYDSWDQALEENIFIVFGDHGQDKLLDDELAMSIPLHDIYQEYSVAPLTDDATQGDIVIANNHRMSYIYPLQDTGLLPDLAETAMVDKRIEFASWIDEDWVYVISPDYNDAFRFKHGGQWVDRYNQTWEWEGNEEIVGIKIHENRSRLSYTDFPDVLNQIMTSLNSNTHPAVALAAKPGHTFQSEGAPLHVDGGEHGGLHKNDTLGAIVIAGTDKPFENPRMVDLKDYILQFFK</sequence>
<dbReference type="PROSITE" id="PS51257">
    <property type="entry name" value="PROKAR_LIPOPROTEIN"/>
    <property type="match status" value="1"/>
</dbReference>
<dbReference type="Pfam" id="PF01663">
    <property type="entry name" value="Phosphodiest"/>
    <property type="match status" value="1"/>
</dbReference>
<dbReference type="Gene3D" id="3.40.720.10">
    <property type="entry name" value="Alkaline Phosphatase, subunit A"/>
    <property type="match status" value="1"/>
</dbReference>
<gene>
    <name evidence="2" type="ORF">N7Z68_01310</name>
</gene>
<name>A0ABT5VA80_9BACI</name>
<evidence type="ECO:0000256" key="1">
    <source>
        <dbReference type="SAM" id="SignalP"/>
    </source>
</evidence>
<evidence type="ECO:0000313" key="2">
    <source>
        <dbReference type="EMBL" id="MDE5412021.1"/>
    </source>
</evidence>
<evidence type="ECO:0000313" key="3">
    <source>
        <dbReference type="Proteomes" id="UP001148125"/>
    </source>
</evidence>
<dbReference type="EMBL" id="JAOTPO010000001">
    <property type="protein sequence ID" value="MDE5412021.1"/>
    <property type="molecule type" value="Genomic_DNA"/>
</dbReference>
<feature type="chain" id="PRO_5046076104" evidence="1">
    <location>
        <begin position="21"/>
        <end position="524"/>
    </location>
</feature>
<reference evidence="2" key="1">
    <citation type="submission" date="2024-05" db="EMBL/GenBank/DDBJ databases">
        <title>Alkalihalobacillus sp. strain MEB203 novel alkaliphilic bacterium from Lonar Lake, India.</title>
        <authorList>
            <person name="Joshi A."/>
            <person name="Thite S."/>
            <person name="Mengade P."/>
        </authorList>
    </citation>
    <scope>NUCLEOTIDE SEQUENCE</scope>
    <source>
        <strain evidence="2">MEB 203</strain>
    </source>
</reference>
<accession>A0ABT5VA80</accession>
<dbReference type="InterPro" id="IPR002591">
    <property type="entry name" value="Phosphodiest/P_Trfase"/>
</dbReference>
<comment type="caution">
    <text evidence="2">The sequence shown here is derived from an EMBL/GenBank/DDBJ whole genome shotgun (WGS) entry which is preliminary data.</text>
</comment>